<name>A0A820EI23_9BILA</name>
<accession>A0A820EI23</accession>
<reference evidence="1" key="1">
    <citation type="submission" date="2021-02" db="EMBL/GenBank/DDBJ databases">
        <authorList>
            <person name="Nowell W R."/>
        </authorList>
    </citation>
    <scope>NUCLEOTIDE SEQUENCE</scope>
</reference>
<proteinExistence type="predicted"/>
<gene>
    <name evidence="1" type="ORF">OTI717_LOCUS40309</name>
</gene>
<dbReference type="AlphaFoldDB" id="A0A820EI23"/>
<comment type="caution">
    <text evidence="1">The sequence shown here is derived from an EMBL/GenBank/DDBJ whole genome shotgun (WGS) entry which is preliminary data.</text>
</comment>
<evidence type="ECO:0000313" key="2">
    <source>
        <dbReference type="Proteomes" id="UP000663823"/>
    </source>
</evidence>
<dbReference type="EMBL" id="CAJOAX010031410">
    <property type="protein sequence ID" value="CAF4247186.1"/>
    <property type="molecule type" value="Genomic_DNA"/>
</dbReference>
<protein>
    <submittedName>
        <fullName evidence="1">Uncharacterized protein</fullName>
    </submittedName>
</protein>
<organism evidence="1 2">
    <name type="scientific">Rotaria sordida</name>
    <dbReference type="NCBI Taxonomy" id="392033"/>
    <lineage>
        <taxon>Eukaryota</taxon>
        <taxon>Metazoa</taxon>
        <taxon>Spiralia</taxon>
        <taxon>Gnathifera</taxon>
        <taxon>Rotifera</taxon>
        <taxon>Eurotatoria</taxon>
        <taxon>Bdelloidea</taxon>
        <taxon>Philodinida</taxon>
        <taxon>Philodinidae</taxon>
        <taxon>Rotaria</taxon>
    </lineage>
</organism>
<sequence>LSANINITHGDFNNDLVTAVQEITNNKNSRRSLILHTTPYPDKVLNLPFVQWNKVHNLSVNSKHIPDEGNYH</sequence>
<dbReference type="Proteomes" id="UP000663823">
    <property type="component" value="Unassembled WGS sequence"/>
</dbReference>
<feature type="non-terminal residue" evidence="1">
    <location>
        <position position="1"/>
    </location>
</feature>
<evidence type="ECO:0000313" key="1">
    <source>
        <dbReference type="EMBL" id="CAF4247186.1"/>
    </source>
</evidence>